<dbReference type="InterPro" id="IPR026847">
    <property type="entry name" value="VPS13"/>
</dbReference>
<accession>A0A397C7J9</accession>
<evidence type="ECO:0000313" key="5">
    <source>
        <dbReference type="EMBL" id="RHY39661.1"/>
    </source>
</evidence>
<keyword evidence="2" id="KW-0106">Calcium</keyword>
<dbReference type="InterPro" id="IPR018247">
    <property type="entry name" value="EF_Hand_1_Ca_BS"/>
</dbReference>
<evidence type="ECO:0000256" key="2">
    <source>
        <dbReference type="ARBA" id="ARBA00022837"/>
    </source>
</evidence>
<evidence type="ECO:0000259" key="4">
    <source>
        <dbReference type="PROSITE" id="PS50222"/>
    </source>
</evidence>
<dbReference type="Pfam" id="PF25036">
    <property type="entry name" value="VPS13_VAB"/>
    <property type="match status" value="1"/>
</dbReference>
<protein>
    <recommendedName>
        <fullName evidence="4">EF-hand domain-containing protein</fullName>
    </recommendedName>
</protein>
<comment type="similarity">
    <text evidence="1">Belongs to the VPS13 family.</text>
</comment>
<feature type="domain" description="EF-hand" evidence="4">
    <location>
        <begin position="1315"/>
        <end position="1350"/>
    </location>
</feature>
<name>A0A397C7J9_APHAT</name>
<dbReference type="InterPro" id="IPR011992">
    <property type="entry name" value="EF-hand-dom_pair"/>
</dbReference>
<dbReference type="PROSITE" id="PS00018">
    <property type="entry name" value="EF_HAND_1"/>
    <property type="match status" value="4"/>
</dbReference>
<sequence>MLLDLMDRWMWWMMACMWTCTWYGMLVTFTITTLVVSLGDYLLTLALRLGAASIVGKSISIRWSFLQGSLVVENLCFSPSLLEPQITPYLPATVDKATLRRVSLSVPIFAILYQFFARKLDAIPTWGMEVDGLDVALVIDPAMKWRWKVQENKARFTAAVENAKSARLQLLEAHTALILQKLVALATPPPPSPSPTATVATSASSHEVLLDAIAQKVKVSFTNIAIKLFAPTTGSLTFQWSAFRLCPSTVLDPLLESRQIELLGVGMAINPLDAKTNLVTTATTSVLYPFDLRIVADHAPVLQGLLKTSKDVHVALEWPELHLAMEPTQMATLNAIVAPMADHATWLAQAAVTDQLTCVDIGDPTQYISDYKAHVAYTSQGVVPIWRDTFLRRFHSLLGSAVGSNPSEDEAHRVARLQAVEATSVVMDVLALRREALAWPIPSYGDALPHISDTTKAAADLDKFLVTPVEHYIAKPNAPPSPPFLNDLTVALALDRVSVQCWSSHTKPVLELYMDAISTTMTATPTATSVELIVRSIGLHDLRKTAANVFPHILGRNPDCSNMVQVACRVDSANDVTVNCVVANFSFLLVTSPLIEAMQVLALDEDEDVLIWRDDDVVPPPPSSPPVVYMEQVDRIHNPTLLQSMGLDATVRLAGCEMCLLADPSSLQSHILALTCDVEVTAQSNRRGFEAITIAMSDVALQPCKVQMTADGIDLEIPGLRTLLELEGDGVDVEVHYEMHLPMPPPTADPPAKTASSSVKSETKRAWGVLKKAIEEGAVPDASTSTSVVAVGGAPALPRLSGSLAPVVDNVAQRKLRLKVSDFALNVSKEDIGLFGAIQSRLEVQLEVPTKVLEAAQGKADRVSEARKRRLQEELTSRLRHQFDALDTDGGGSLDYGELMKLVEVLVADMGLTAEETLKCHETLVRQVDRDESGDVSFDEFEAALNPVEPPYLLLHQGTVQLTAQEFANPRLRRNHVPRLHRVTGQPVHLNDAAALAVFWKKYELQTGASKTSLHQQSPRVVQEKMVRVFKSLEYAQEAWTTLVNPNLKPAEQCPWMLLPREVAGAGTAQFEQTLTKQGTLDKATSLRHVSGLDLTQFEQDPVIIRTEVHTEFGGFYFRMVDKMLPAHTPALEFALEDVQLHGSVTTKETNAKQALDAVVLTFHTALYCKYYNTSARQLEPFIEYYPLQMAVKKDPGQDLACYLVSDYHLQMNVTATFMKALTATQAAFYDAPTRPDAVERDNIKALKGLCWICNQVGVPFTYYVESRKADKHKGATEEQVSLASEKATVQSLQYAVCRLLNEEDDLKGAMAENLKEKEMRAAFRAADKDHSGELDSDEVHEVLRSVLKVYDDLSSAEIDKQVKDFMDLADSDKSQTVSWKEFQLALAKTRTVALRTLSIEIDGFEPIHGITLDGLGEDMVVELIPKISIPFDPTNIESMYNAGKAYLTQEDVSVDDLNRGVYLMHLVAEQDPRHSWTRSWLDIHEPKYCPRLLAVHVTVDNTHGMTVTIKTAEYIRNETAKLTQVLLLDAHDAPSELNPPQPDSNGVVERYVSIAPYTSFSIPLPLLEHGAFMIRQVGEVEWSHSLPLTVWPGRQTGHDVTPYLTIDDQPTTIERFKEGAWAIVLRPQLIVQNTLPCVVEYKIVQRFDVYPEAAASSSPGRRGSIDVMDKWFDKVDQVNCRHMSIASGATMQVSGLKLDEPAYMKVRLMVTEGHPVGGGSPPFQVAIHADSYEKFSGLATTTVRNGPTVQLKYTWTKHVPRTMDLLVPYWIQNRSGLDLRYKIAHGDFCTWEQHAEYFGDGFHTVPMLVTAPLTKATMAVLPYRPTPFEFDWQASLAPQVRKFLPPFESLKYSQPIDMTAVGTFSELSCGVSGCVLGYEIAAAPSQFQQSKVLVLLPRYVVVNQVQRPLQFTALTLAIKTASADNFNFLLKPHQALIIYRFRGKDKQVPALRCRDALVNDVWKGPGPWAPVVPLNVKQATCVWLRGPLGAAPYIEMDVQPSGTCDTEVMDCEGGGSLVGGTTATTFVLVKDRTLSPAIRIENRSTQYALRYVQLGVKSAQELVVPPMRWHTFAWDSPFESDLKLKVYIGSTAAPTHVDLMQMKALDKLTTDEGRTTLYGEVYIDGNTRVLAVGDEAVFHEDRRLMGDDLVRDMVLDVGLHGVGITIVDDTEVMNVTLDGLHVTSPAHSNAVTYDLHHFQVDDMTYRPMFPVLICPADSGYNSNKKEGWLVEHGEHPWFHMVIDSVADGSMLVLNEFVVAMGSLDIKLNLDYILHVLDVFWSILYPPQTADEMELAGQVAVRQLLNQRLEVPDAASLGQLMYFKHCEIQAYRLNVVLHSAPEDSDSGLNKMLGSTAGNIIGGIAHITPEFYIRNVTRDDRFLYYDDFLWNTVIFDTIVGSCVSQWYKVVGSMEVLGDPVGLLHEFTDGLALAVRQTKREFTGKSRHKGQGAVTLMQTLIGAPSEAIGKASNGVGDILKKATQFESQENESEPRHLPEGMLQGGMVLGKSLAYGVSGLVTKPMDGMKESGFGGFAKGVGQGAVGLVASPFIGVIGVVEKLSQSMHNTTHLMDEKHYEGTRRIARKGALKSIEDSPLLAEMEVLLDKVSGVPLKSNVKVYVTLNELLQPADPSTPVWRRIGKEVDKFKSKTRRHAMGQADLNQSRIVDVTSIDMVLVFDVVHKRKPLPRKSLGKLYLTMEQVYEHFAAMPKRFKSNATIKEHLKSRKVHQGSIFAQSLEPPKVLKSKKESPPLPPLTGHAAGWEQAFQRAANILKEEHDTHSYTASGSVHQRTSQSNMSNGSASGPREDASLPPKKSIAFALVETDEGAPKLHLNIRYFNTMRS</sequence>
<comment type="caution">
    <text evidence="5">The sequence shown here is derived from an EMBL/GenBank/DDBJ whole genome shotgun (WGS) entry which is preliminary data.</text>
</comment>
<dbReference type="GO" id="GO:0005509">
    <property type="term" value="F:calcium ion binding"/>
    <property type="evidence" value="ECO:0007669"/>
    <property type="project" value="InterPro"/>
</dbReference>
<feature type="compositionally biased region" description="Polar residues" evidence="3">
    <location>
        <begin position="2780"/>
        <end position="2801"/>
    </location>
</feature>
<dbReference type="InterPro" id="IPR002048">
    <property type="entry name" value="EF_hand_dom"/>
</dbReference>
<dbReference type="SMART" id="SM00054">
    <property type="entry name" value="EFh"/>
    <property type="match status" value="4"/>
</dbReference>
<organism evidence="5 6">
    <name type="scientific">Aphanomyces astaci</name>
    <name type="common">Crayfish plague agent</name>
    <dbReference type="NCBI Taxonomy" id="112090"/>
    <lineage>
        <taxon>Eukaryota</taxon>
        <taxon>Sar</taxon>
        <taxon>Stramenopiles</taxon>
        <taxon>Oomycota</taxon>
        <taxon>Saprolegniomycetes</taxon>
        <taxon>Saprolegniales</taxon>
        <taxon>Verrucalvaceae</taxon>
        <taxon>Aphanomyces</taxon>
    </lineage>
</organism>
<feature type="region of interest" description="Disordered" evidence="3">
    <location>
        <begin position="2779"/>
        <end position="2811"/>
    </location>
</feature>
<dbReference type="GO" id="GO:0006623">
    <property type="term" value="P:protein targeting to vacuole"/>
    <property type="evidence" value="ECO:0007669"/>
    <property type="project" value="TreeGrafter"/>
</dbReference>
<dbReference type="PANTHER" id="PTHR16166">
    <property type="entry name" value="VACUOLAR PROTEIN SORTING-ASSOCIATED PROTEIN VPS13"/>
    <property type="match status" value="1"/>
</dbReference>
<feature type="domain" description="EF-hand" evidence="4">
    <location>
        <begin position="874"/>
        <end position="909"/>
    </location>
</feature>
<dbReference type="CDD" id="cd00051">
    <property type="entry name" value="EFh"/>
    <property type="match status" value="2"/>
</dbReference>
<dbReference type="EMBL" id="QUTC01010928">
    <property type="protein sequence ID" value="RHY39661.1"/>
    <property type="molecule type" value="Genomic_DNA"/>
</dbReference>
<evidence type="ECO:0000256" key="3">
    <source>
        <dbReference type="SAM" id="MobiDB-lite"/>
    </source>
</evidence>
<gene>
    <name evidence="5" type="ORF">DYB38_006382</name>
</gene>
<dbReference type="Proteomes" id="UP000265716">
    <property type="component" value="Unassembled WGS sequence"/>
</dbReference>
<dbReference type="GO" id="GO:0045053">
    <property type="term" value="P:protein retention in Golgi apparatus"/>
    <property type="evidence" value="ECO:0007669"/>
    <property type="project" value="TreeGrafter"/>
</dbReference>
<reference evidence="5 6" key="1">
    <citation type="submission" date="2018-08" db="EMBL/GenBank/DDBJ databases">
        <title>Aphanomyces genome sequencing and annotation.</title>
        <authorList>
            <person name="Minardi D."/>
            <person name="Oidtmann B."/>
            <person name="Van Der Giezen M."/>
            <person name="Studholme D.J."/>
        </authorList>
    </citation>
    <scope>NUCLEOTIDE SEQUENCE [LARGE SCALE GENOMIC DNA]</scope>
    <source>
        <strain evidence="5 6">SA</strain>
    </source>
</reference>
<dbReference type="SUPFAM" id="SSF47473">
    <property type="entry name" value="EF-hand"/>
    <property type="match status" value="1"/>
</dbReference>
<dbReference type="PANTHER" id="PTHR16166:SF93">
    <property type="entry name" value="INTERMEMBRANE LIPID TRANSFER PROTEIN VPS13"/>
    <property type="match status" value="1"/>
</dbReference>
<dbReference type="Pfam" id="PF13499">
    <property type="entry name" value="EF-hand_7"/>
    <property type="match status" value="2"/>
</dbReference>
<dbReference type="PROSITE" id="PS50222">
    <property type="entry name" value="EF_HAND_2"/>
    <property type="match status" value="4"/>
</dbReference>
<proteinExistence type="inferred from homology"/>
<dbReference type="Gene3D" id="1.10.238.10">
    <property type="entry name" value="EF-hand"/>
    <property type="match status" value="2"/>
</dbReference>
<evidence type="ECO:0000313" key="6">
    <source>
        <dbReference type="Proteomes" id="UP000265716"/>
    </source>
</evidence>
<evidence type="ECO:0000256" key="1">
    <source>
        <dbReference type="ARBA" id="ARBA00006545"/>
    </source>
</evidence>
<feature type="region of interest" description="Disordered" evidence="3">
    <location>
        <begin position="2728"/>
        <end position="2757"/>
    </location>
</feature>
<feature type="domain" description="EF-hand" evidence="4">
    <location>
        <begin position="1358"/>
        <end position="1393"/>
    </location>
</feature>
<dbReference type="VEuPathDB" id="FungiDB:H257_02903"/>
<feature type="domain" description="EF-hand" evidence="4">
    <location>
        <begin position="916"/>
        <end position="951"/>
    </location>
</feature>
<dbReference type="InterPro" id="IPR009543">
    <property type="entry name" value="VPS13_VAB"/>
</dbReference>